<evidence type="ECO:0000256" key="11">
    <source>
        <dbReference type="ARBA" id="ARBA00022989"/>
    </source>
</evidence>
<evidence type="ECO:0000256" key="6">
    <source>
        <dbReference type="ARBA" id="ARBA00022679"/>
    </source>
</evidence>
<dbReference type="AlphaFoldDB" id="A0A6G2CST6"/>
<evidence type="ECO:0000256" key="4">
    <source>
        <dbReference type="ARBA" id="ARBA00022475"/>
    </source>
</evidence>
<keyword evidence="13" id="KW-0472">Membrane</keyword>
<dbReference type="EMBL" id="WMQV01000047">
    <property type="protein sequence ID" value="MTL95458.1"/>
    <property type="molecule type" value="Genomic_DNA"/>
</dbReference>
<reference evidence="14" key="1">
    <citation type="journal article" date="2019" name="Nat. Med.">
        <title>A library of human gut bacterial isolates paired with longitudinal multiomics data enables mechanistic microbiome research.</title>
        <authorList>
            <person name="Poyet M."/>
            <person name="Groussin M."/>
            <person name="Gibbons S.M."/>
            <person name="Avila-Pacheco J."/>
            <person name="Jiang X."/>
            <person name="Kearney S.M."/>
            <person name="Perrotta A.R."/>
            <person name="Berdy B."/>
            <person name="Zhao S."/>
            <person name="Lieberman T.D."/>
            <person name="Swanson P.K."/>
            <person name="Smith M."/>
            <person name="Roesemann S."/>
            <person name="Alexander J.E."/>
            <person name="Rich S.A."/>
            <person name="Livny J."/>
            <person name="Vlamakis H."/>
            <person name="Clish C."/>
            <person name="Bullock K."/>
            <person name="Deik A."/>
            <person name="Scott J."/>
            <person name="Pierce K.A."/>
            <person name="Xavier R.J."/>
            <person name="Alm E.J."/>
        </authorList>
    </citation>
    <scope>NUCLEOTIDE SEQUENCE</scope>
    <source>
        <strain evidence="14">BIOML-A179</strain>
    </source>
</reference>
<keyword evidence="5" id="KW-0597">Phosphoprotein</keyword>
<comment type="catalytic activity">
    <reaction evidence="1">
        <text>ATP + protein L-histidine = ADP + protein N-phospho-L-histidine.</text>
        <dbReference type="EC" id="2.7.13.3"/>
    </reaction>
</comment>
<evidence type="ECO:0000256" key="9">
    <source>
        <dbReference type="ARBA" id="ARBA00022777"/>
    </source>
</evidence>
<dbReference type="Pfam" id="PF00512">
    <property type="entry name" value="HisKA"/>
    <property type="match status" value="1"/>
</dbReference>
<keyword evidence="11" id="KW-1133">Transmembrane helix</keyword>
<dbReference type="InterPro" id="IPR004358">
    <property type="entry name" value="Sig_transdc_His_kin-like_C"/>
</dbReference>
<dbReference type="GO" id="GO:0005524">
    <property type="term" value="F:ATP binding"/>
    <property type="evidence" value="ECO:0007669"/>
    <property type="project" value="UniProtKB-KW"/>
</dbReference>
<dbReference type="PANTHER" id="PTHR45528:SF1">
    <property type="entry name" value="SENSOR HISTIDINE KINASE CPXA"/>
    <property type="match status" value="1"/>
</dbReference>
<dbReference type="CDD" id="cd00075">
    <property type="entry name" value="HATPase"/>
    <property type="match status" value="1"/>
</dbReference>
<dbReference type="InterPro" id="IPR003661">
    <property type="entry name" value="HisK_dim/P_dom"/>
</dbReference>
<evidence type="ECO:0000256" key="8">
    <source>
        <dbReference type="ARBA" id="ARBA00022741"/>
    </source>
</evidence>
<dbReference type="GO" id="GO:0000155">
    <property type="term" value="F:phosphorelay sensor kinase activity"/>
    <property type="evidence" value="ECO:0007669"/>
    <property type="project" value="InterPro"/>
</dbReference>
<evidence type="ECO:0000256" key="3">
    <source>
        <dbReference type="ARBA" id="ARBA00012438"/>
    </source>
</evidence>
<keyword evidence="7" id="KW-0812">Transmembrane</keyword>
<dbReference type="EC" id="2.7.13.3" evidence="3"/>
<evidence type="ECO:0000313" key="14">
    <source>
        <dbReference type="EMBL" id="MTL95458.1"/>
    </source>
</evidence>
<evidence type="ECO:0000256" key="7">
    <source>
        <dbReference type="ARBA" id="ARBA00022692"/>
    </source>
</evidence>
<comment type="subcellular location">
    <subcellularLocation>
        <location evidence="2">Cell membrane</location>
        <topology evidence="2">Multi-pass membrane protein</topology>
    </subcellularLocation>
</comment>
<evidence type="ECO:0000256" key="12">
    <source>
        <dbReference type="ARBA" id="ARBA00023012"/>
    </source>
</evidence>
<dbReference type="InterPro" id="IPR003594">
    <property type="entry name" value="HATPase_dom"/>
</dbReference>
<dbReference type="InterPro" id="IPR036890">
    <property type="entry name" value="HATPase_C_sf"/>
</dbReference>
<dbReference type="SUPFAM" id="SSF55874">
    <property type="entry name" value="ATPase domain of HSP90 chaperone/DNA topoisomerase II/histidine kinase"/>
    <property type="match status" value="1"/>
</dbReference>
<dbReference type="GO" id="GO:0005886">
    <property type="term" value="C:plasma membrane"/>
    <property type="evidence" value="ECO:0007669"/>
    <property type="project" value="UniProtKB-SubCell"/>
</dbReference>
<dbReference type="RefSeq" id="WP_129821350.1">
    <property type="nucleotide sequence ID" value="NZ_JAQMIS010000021.1"/>
</dbReference>
<evidence type="ECO:0000256" key="5">
    <source>
        <dbReference type="ARBA" id="ARBA00022553"/>
    </source>
</evidence>
<dbReference type="CDD" id="cd00082">
    <property type="entry name" value="HisKA"/>
    <property type="match status" value="1"/>
</dbReference>
<proteinExistence type="predicted"/>
<dbReference type="Gene3D" id="3.30.565.10">
    <property type="entry name" value="Histidine kinase-like ATPase, C-terminal domain"/>
    <property type="match status" value="1"/>
</dbReference>
<accession>A0A6G2CST6</accession>
<keyword evidence="10" id="KW-0067">ATP-binding</keyword>
<dbReference type="PROSITE" id="PS50109">
    <property type="entry name" value="HIS_KIN"/>
    <property type="match status" value="1"/>
</dbReference>
<evidence type="ECO:0000256" key="2">
    <source>
        <dbReference type="ARBA" id="ARBA00004651"/>
    </source>
</evidence>
<evidence type="ECO:0000256" key="13">
    <source>
        <dbReference type="ARBA" id="ARBA00023136"/>
    </source>
</evidence>
<keyword evidence="6" id="KW-0808">Transferase</keyword>
<evidence type="ECO:0000256" key="10">
    <source>
        <dbReference type="ARBA" id="ARBA00022840"/>
    </source>
</evidence>
<sequence>MSLRQKGAIVIFLIFILNFGTLVWYYNFYLSDQVLAEIEEAQQSVNATTFEILSKIQSNQSIDEYGSKSFHNGDCYQIVIENLEGETLYENKPTIKGSLGVHESSIFEYEGSYYLLKVTGILSVEDPFAISPVMTLLDFEQFNIVISIIILTTLLYLFIIKPIEGLKLDMDQYQKGIKPRKTNRCDEVGKLKNRFVHLANELEDQKLQQSRIIASISHDIKTPLTSIMGYAERLNKGNLSAERMKRYTETIYDKSMVIKELIDEFDHYLNYNLGSSLHKKKMSVKQLEEHLRQDYELELSEIGVEFKVENMCQDELLEIDYGKIRRVFGNIIDNSIKHMKESTIKRIQIKIQSQAKGVLISIADTGCGVKETELEQIFKPLYTSDQSRKVAGLGLSICQSIIGAHGGRIWATNGSESGLVIHFTLNKS</sequence>
<dbReference type="Gene3D" id="1.10.287.130">
    <property type="match status" value="1"/>
</dbReference>
<keyword evidence="8" id="KW-0547">Nucleotide-binding</keyword>
<dbReference type="SMART" id="SM00387">
    <property type="entry name" value="HATPase_c"/>
    <property type="match status" value="1"/>
</dbReference>
<keyword evidence="4" id="KW-1003">Cell membrane</keyword>
<dbReference type="PRINTS" id="PR00344">
    <property type="entry name" value="BCTRLSENSOR"/>
</dbReference>
<dbReference type="SMART" id="SM00388">
    <property type="entry name" value="HisKA"/>
    <property type="match status" value="1"/>
</dbReference>
<keyword evidence="9" id="KW-0418">Kinase</keyword>
<dbReference type="InterPro" id="IPR005467">
    <property type="entry name" value="His_kinase_dom"/>
</dbReference>
<organism evidence="14">
    <name type="scientific">Turicibacter sanguinis</name>
    <dbReference type="NCBI Taxonomy" id="154288"/>
    <lineage>
        <taxon>Bacteria</taxon>
        <taxon>Bacillati</taxon>
        <taxon>Bacillota</taxon>
        <taxon>Erysipelotrichia</taxon>
        <taxon>Erysipelotrichales</taxon>
        <taxon>Turicibacteraceae</taxon>
        <taxon>Turicibacter</taxon>
    </lineage>
</organism>
<name>A0A6G2CST6_9FIRM</name>
<dbReference type="PANTHER" id="PTHR45528">
    <property type="entry name" value="SENSOR HISTIDINE KINASE CPXA"/>
    <property type="match status" value="1"/>
</dbReference>
<comment type="caution">
    <text evidence="14">The sequence shown here is derived from an EMBL/GenBank/DDBJ whole genome shotgun (WGS) entry which is preliminary data.</text>
</comment>
<dbReference type="Pfam" id="PF02518">
    <property type="entry name" value="HATPase_c"/>
    <property type="match status" value="1"/>
</dbReference>
<keyword evidence="12" id="KW-0902">Two-component regulatory system</keyword>
<dbReference type="InterPro" id="IPR036097">
    <property type="entry name" value="HisK_dim/P_sf"/>
</dbReference>
<protein>
    <recommendedName>
        <fullName evidence="3">histidine kinase</fullName>
        <ecNumber evidence="3">2.7.13.3</ecNumber>
    </recommendedName>
</protein>
<evidence type="ECO:0000256" key="1">
    <source>
        <dbReference type="ARBA" id="ARBA00000085"/>
    </source>
</evidence>
<dbReference type="SUPFAM" id="SSF47384">
    <property type="entry name" value="Homodimeric domain of signal transducing histidine kinase"/>
    <property type="match status" value="1"/>
</dbReference>
<dbReference type="InterPro" id="IPR050398">
    <property type="entry name" value="HssS/ArlS-like"/>
</dbReference>
<gene>
    <name evidence="14" type="ORF">GMA64_13040</name>
</gene>